<dbReference type="RefSeq" id="XP_011499330.1">
    <property type="nucleotide sequence ID" value="XM_011501028.1"/>
</dbReference>
<keyword evidence="2" id="KW-1133">Transmembrane helix</keyword>
<keyword evidence="2" id="KW-0812">Transmembrane</keyword>
<dbReference type="KEGG" id="csol:105363361"/>
<gene>
    <name evidence="5" type="primary">LOC105363361</name>
</gene>
<evidence type="ECO:0000313" key="5">
    <source>
        <dbReference type="RefSeq" id="XP_011499330.1"/>
    </source>
</evidence>
<evidence type="ECO:0000256" key="1">
    <source>
        <dbReference type="SAM" id="MobiDB-lite"/>
    </source>
</evidence>
<feature type="transmembrane region" description="Helical" evidence="2">
    <location>
        <begin position="348"/>
        <end position="367"/>
    </location>
</feature>
<dbReference type="InterPro" id="IPR040346">
    <property type="entry name" value="GEX1/Brambleberry"/>
</dbReference>
<keyword evidence="2" id="KW-0472">Membrane</keyword>
<proteinExistence type="predicted"/>
<dbReference type="AlphaFoldDB" id="A0AAJ6YJT2"/>
<feature type="chain" id="PRO_5042571971" evidence="3">
    <location>
        <begin position="25"/>
        <end position="637"/>
    </location>
</feature>
<dbReference type="GeneID" id="105363361"/>
<feature type="region of interest" description="Disordered" evidence="1">
    <location>
        <begin position="538"/>
        <end position="559"/>
    </location>
</feature>
<evidence type="ECO:0000256" key="2">
    <source>
        <dbReference type="SAM" id="Phobius"/>
    </source>
</evidence>
<evidence type="ECO:0000256" key="3">
    <source>
        <dbReference type="SAM" id="SignalP"/>
    </source>
</evidence>
<organism evidence="4 5">
    <name type="scientific">Ceratosolen solmsi marchali</name>
    <dbReference type="NCBI Taxonomy" id="326594"/>
    <lineage>
        <taxon>Eukaryota</taxon>
        <taxon>Metazoa</taxon>
        <taxon>Ecdysozoa</taxon>
        <taxon>Arthropoda</taxon>
        <taxon>Hexapoda</taxon>
        <taxon>Insecta</taxon>
        <taxon>Pterygota</taxon>
        <taxon>Neoptera</taxon>
        <taxon>Endopterygota</taxon>
        <taxon>Hymenoptera</taxon>
        <taxon>Apocrita</taxon>
        <taxon>Proctotrupomorpha</taxon>
        <taxon>Chalcidoidea</taxon>
        <taxon>Agaonidae</taxon>
        <taxon>Agaoninae</taxon>
        <taxon>Ceratosolen</taxon>
    </lineage>
</organism>
<sequence length="637" mass="73777">MKGYVFLISYLLVILSINAIHVNAESMLNWIWGKKEESALLLDDGIPLVSIPYELLTEDEKFLKEASKLITDIQISSPLEICQHKVVLKIKSACTSMTEEQLAKLSVNLLNCQSAAEGRKLFPCTDKMTIKECTIEMDSDTWNSYHLISNRARAVCYSARSYQFRALVEITVNKLMQSAHTQIKTLASLKESQDYLEKQTVAAHKIIKLNMQDLTNEKALIRTGHSQLATMTEDIKMKLEKANQDFIQQAAHRSEYHQEILTDLKDIQIQVQLLWQNIENSTNHIIKQNYETIIQYEKTLTKIKKINQTIVFIWNLTNIVQSEIDERLEWITEYIGTAGENVDKIYRISLHVVYLFATMIIATFLQAPFLTRTAILGLIPINFISYLKHGLSASIDFISLTFLLLFITAIHYLFSGIQYLLRLKNKIIKTNSKLYGISLLNNKQMFVESMKKNHRFKYQEHKLSSRLNILQLAVNLWCYIHQHIFKYIVLGNLKIFKKCYHIMKSWMWQEFEPIEELSCSYVSAKKYNEYIVSSTKYPNVSDDSSEYSDSPNSEKFIPSNDNSIRGAVLKRRNLKNYVSPLTAFFKGNREDTQTSQQSVTPIRRTLCQAKTRSGNPCRLLTLKSQKYCFKHADLYSE</sequence>
<dbReference type="Proteomes" id="UP000695007">
    <property type="component" value="Unplaced"/>
</dbReference>
<accession>A0AAJ6YJT2</accession>
<name>A0AAJ6YJT2_9HYME</name>
<protein>
    <submittedName>
        <fullName evidence="5">Protein brambleberry-like</fullName>
    </submittedName>
</protein>
<dbReference type="PANTHER" id="PTHR33538:SF1">
    <property type="entry name" value="PROTEIN BRAMBLEBERRY"/>
    <property type="match status" value="1"/>
</dbReference>
<feature type="transmembrane region" description="Helical" evidence="2">
    <location>
        <begin position="397"/>
        <end position="421"/>
    </location>
</feature>
<dbReference type="PANTHER" id="PTHR33538">
    <property type="entry name" value="PROTEIN GAMETE EXPRESSED 1"/>
    <property type="match status" value="1"/>
</dbReference>
<evidence type="ECO:0000313" key="4">
    <source>
        <dbReference type="Proteomes" id="UP000695007"/>
    </source>
</evidence>
<reference evidence="5" key="1">
    <citation type="submission" date="2025-08" db="UniProtKB">
        <authorList>
            <consortium name="RefSeq"/>
        </authorList>
    </citation>
    <scope>IDENTIFICATION</scope>
</reference>
<keyword evidence="3" id="KW-0732">Signal</keyword>
<keyword evidence="4" id="KW-1185">Reference proteome</keyword>
<feature type="signal peptide" evidence="3">
    <location>
        <begin position="1"/>
        <end position="24"/>
    </location>
</feature>